<sequence length="48" mass="5937">MQFALWTTTSEQSNKWFCYWKNKLSLLTNKIKPSLRYAVRYNIYHLFC</sequence>
<name>A0A0A9FIA5_ARUDO</name>
<reference evidence="1" key="2">
    <citation type="journal article" date="2015" name="Data Brief">
        <title>Shoot transcriptome of the giant reed, Arundo donax.</title>
        <authorList>
            <person name="Barrero R.A."/>
            <person name="Guerrero F.D."/>
            <person name="Moolhuijzen P."/>
            <person name="Goolsby J.A."/>
            <person name="Tidwell J."/>
            <person name="Bellgard S.E."/>
            <person name="Bellgard M.I."/>
        </authorList>
    </citation>
    <scope>NUCLEOTIDE SEQUENCE</scope>
    <source>
        <tissue evidence="1">Shoot tissue taken approximately 20 cm above the soil surface</tissue>
    </source>
</reference>
<dbReference type="EMBL" id="GBRH01185844">
    <property type="protein sequence ID" value="JAE12052.1"/>
    <property type="molecule type" value="Transcribed_RNA"/>
</dbReference>
<dbReference type="AlphaFoldDB" id="A0A0A9FIA5"/>
<accession>A0A0A9FIA5</accession>
<protein>
    <submittedName>
        <fullName evidence="1">Uncharacterized protein</fullName>
    </submittedName>
</protein>
<evidence type="ECO:0000313" key="1">
    <source>
        <dbReference type="EMBL" id="JAE12052.1"/>
    </source>
</evidence>
<proteinExistence type="predicted"/>
<organism evidence="1">
    <name type="scientific">Arundo donax</name>
    <name type="common">Giant reed</name>
    <name type="synonym">Donax arundinaceus</name>
    <dbReference type="NCBI Taxonomy" id="35708"/>
    <lineage>
        <taxon>Eukaryota</taxon>
        <taxon>Viridiplantae</taxon>
        <taxon>Streptophyta</taxon>
        <taxon>Embryophyta</taxon>
        <taxon>Tracheophyta</taxon>
        <taxon>Spermatophyta</taxon>
        <taxon>Magnoliopsida</taxon>
        <taxon>Liliopsida</taxon>
        <taxon>Poales</taxon>
        <taxon>Poaceae</taxon>
        <taxon>PACMAD clade</taxon>
        <taxon>Arundinoideae</taxon>
        <taxon>Arundineae</taxon>
        <taxon>Arundo</taxon>
    </lineage>
</organism>
<reference evidence="1" key="1">
    <citation type="submission" date="2014-09" db="EMBL/GenBank/DDBJ databases">
        <authorList>
            <person name="Magalhaes I.L.F."/>
            <person name="Oliveira U."/>
            <person name="Santos F.R."/>
            <person name="Vidigal T.H.D.A."/>
            <person name="Brescovit A.D."/>
            <person name="Santos A.J."/>
        </authorList>
    </citation>
    <scope>NUCLEOTIDE SEQUENCE</scope>
    <source>
        <tissue evidence="1">Shoot tissue taken approximately 20 cm above the soil surface</tissue>
    </source>
</reference>